<name>A0A9P4HTH2_9PEZI</name>
<dbReference type="Proteomes" id="UP000799776">
    <property type="component" value="Unassembled WGS sequence"/>
</dbReference>
<dbReference type="InterPro" id="IPR051044">
    <property type="entry name" value="MAG_DAG_Lipase"/>
</dbReference>
<reference evidence="2" key="1">
    <citation type="journal article" date="2020" name="Stud. Mycol.">
        <title>101 Dothideomycetes genomes: a test case for predicting lifestyles and emergence of pathogens.</title>
        <authorList>
            <person name="Haridas S."/>
            <person name="Albert R."/>
            <person name="Binder M."/>
            <person name="Bloem J."/>
            <person name="Labutti K."/>
            <person name="Salamov A."/>
            <person name="Andreopoulos B."/>
            <person name="Baker S."/>
            <person name="Barry K."/>
            <person name="Bills G."/>
            <person name="Bluhm B."/>
            <person name="Cannon C."/>
            <person name="Castanera R."/>
            <person name="Culley D."/>
            <person name="Daum C."/>
            <person name="Ezra D."/>
            <person name="Gonzalez J."/>
            <person name="Henrissat B."/>
            <person name="Kuo A."/>
            <person name="Liang C."/>
            <person name="Lipzen A."/>
            <person name="Lutzoni F."/>
            <person name="Magnuson J."/>
            <person name="Mondo S."/>
            <person name="Nolan M."/>
            <person name="Ohm R."/>
            <person name="Pangilinan J."/>
            <person name="Park H.-J."/>
            <person name="Ramirez L."/>
            <person name="Alfaro M."/>
            <person name="Sun H."/>
            <person name="Tritt A."/>
            <person name="Yoshinaga Y."/>
            <person name="Zwiers L.-H."/>
            <person name="Turgeon B."/>
            <person name="Goodwin S."/>
            <person name="Spatafora J."/>
            <person name="Crous P."/>
            <person name="Grigoriev I."/>
        </authorList>
    </citation>
    <scope>NUCLEOTIDE SEQUENCE</scope>
    <source>
        <strain evidence="2">CBS 121410</strain>
    </source>
</reference>
<dbReference type="EMBL" id="ML978719">
    <property type="protein sequence ID" value="KAF2087714.1"/>
    <property type="molecule type" value="Genomic_DNA"/>
</dbReference>
<proteinExistence type="predicted"/>
<dbReference type="Gene3D" id="3.40.50.1820">
    <property type="entry name" value="alpha/beta hydrolase"/>
    <property type="match status" value="1"/>
</dbReference>
<feature type="domain" description="Serine aminopeptidase S33" evidence="1">
    <location>
        <begin position="29"/>
        <end position="282"/>
    </location>
</feature>
<dbReference type="OrthoDB" id="10249433at2759"/>
<dbReference type="InterPro" id="IPR029058">
    <property type="entry name" value="AB_hydrolase_fold"/>
</dbReference>
<evidence type="ECO:0000313" key="2">
    <source>
        <dbReference type="EMBL" id="KAF2087714.1"/>
    </source>
</evidence>
<gene>
    <name evidence="2" type="ORF">K490DRAFT_65556</name>
</gene>
<sequence>MSAFATEEGWHTTDDGLKLFTKTWKPTGETKARLVFIHGFSDHCNAYGTLFPGLASQGIAVFSYDQRGWGRSVHKPAQKGLTGPTSTVLNDITSFIRPLLPPADYSTTPLFLMGHSMGGAEVLHYAATGPDDVRKHIRGYLAESPFVALSEASRPWRITVILGRLAAKVLPNKHLFNALNYKLLSRDITVGEGFRDDELCHDTGTLEGLAGMLDRAEQLETGAVQLKEGAGEGGQTRVWVGHGTGDGICEFGPAKKAFHMWHVKDKTFKEYDGWYHKLHAEPGTDKDTFLSDVTSWILARCEGEAENPQSQARSSKL</sequence>
<organism evidence="2 3">
    <name type="scientific">Saccharata proteae CBS 121410</name>
    <dbReference type="NCBI Taxonomy" id="1314787"/>
    <lineage>
        <taxon>Eukaryota</taxon>
        <taxon>Fungi</taxon>
        <taxon>Dikarya</taxon>
        <taxon>Ascomycota</taxon>
        <taxon>Pezizomycotina</taxon>
        <taxon>Dothideomycetes</taxon>
        <taxon>Dothideomycetes incertae sedis</taxon>
        <taxon>Botryosphaeriales</taxon>
        <taxon>Saccharataceae</taxon>
        <taxon>Saccharata</taxon>
    </lineage>
</organism>
<accession>A0A9P4HTH2</accession>
<evidence type="ECO:0000259" key="1">
    <source>
        <dbReference type="Pfam" id="PF12146"/>
    </source>
</evidence>
<protein>
    <submittedName>
        <fullName evidence="2">Alpha/beta-hydrolase</fullName>
    </submittedName>
</protein>
<dbReference type="InterPro" id="IPR022742">
    <property type="entry name" value="Hydrolase_4"/>
</dbReference>
<comment type="caution">
    <text evidence="2">The sequence shown here is derived from an EMBL/GenBank/DDBJ whole genome shotgun (WGS) entry which is preliminary data.</text>
</comment>
<keyword evidence="3" id="KW-1185">Reference proteome</keyword>
<dbReference type="AlphaFoldDB" id="A0A9P4HTH2"/>
<dbReference type="Pfam" id="PF12146">
    <property type="entry name" value="Hydrolase_4"/>
    <property type="match status" value="1"/>
</dbReference>
<dbReference type="SUPFAM" id="SSF53474">
    <property type="entry name" value="alpha/beta-Hydrolases"/>
    <property type="match status" value="1"/>
</dbReference>
<evidence type="ECO:0000313" key="3">
    <source>
        <dbReference type="Proteomes" id="UP000799776"/>
    </source>
</evidence>
<dbReference type="PANTHER" id="PTHR11614">
    <property type="entry name" value="PHOSPHOLIPASE-RELATED"/>
    <property type="match status" value="1"/>
</dbReference>